<name>A0A382QZD1_9ZZZZ</name>
<accession>A0A382QZD1</accession>
<dbReference type="EMBL" id="UINC01117333">
    <property type="protein sequence ID" value="SVC89691.1"/>
    <property type="molecule type" value="Genomic_DNA"/>
</dbReference>
<organism evidence="1">
    <name type="scientific">marine metagenome</name>
    <dbReference type="NCBI Taxonomy" id="408172"/>
    <lineage>
        <taxon>unclassified sequences</taxon>
        <taxon>metagenomes</taxon>
        <taxon>ecological metagenomes</taxon>
    </lineage>
</organism>
<protein>
    <submittedName>
        <fullName evidence="1">Uncharacterized protein</fullName>
    </submittedName>
</protein>
<sequence>MNKNESKQKEIIQVYDSLNQQLTDCIKEKKRKDEIIDQLTRNFPEIDPADLEQHVNHNLAGQLKIDRINSSRQVFRGIFWSIIGITIFSL</sequence>
<dbReference type="AlphaFoldDB" id="A0A382QZD1"/>
<proteinExistence type="predicted"/>
<feature type="non-terminal residue" evidence="1">
    <location>
        <position position="90"/>
    </location>
</feature>
<evidence type="ECO:0000313" key="1">
    <source>
        <dbReference type="EMBL" id="SVC89691.1"/>
    </source>
</evidence>
<gene>
    <name evidence="1" type="ORF">METZ01_LOCUS342545</name>
</gene>
<reference evidence="1" key="1">
    <citation type="submission" date="2018-05" db="EMBL/GenBank/DDBJ databases">
        <authorList>
            <person name="Lanie J.A."/>
            <person name="Ng W.-L."/>
            <person name="Kazmierczak K.M."/>
            <person name="Andrzejewski T.M."/>
            <person name="Davidsen T.M."/>
            <person name="Wayne K.J."/>
            <person name="Tettelin H."/>
            <person name="Glass J.I."/>
            <person name="Rusch D."/>
            <person name="Podicherti R."/>
            <person name="Tsui H.-C.T."/>
            <person name="Winkler M.E."/>
        </authorList>
    </citation>
    <scope>NUCLEOTIDE SEQUENCE</scope>
</reference>